<accession>A0A176Z4C6</accession>
<keyword evidence="2" id="KW-1185">Reference proteome</keyword>
<gene>
    <name evidence="1" type="ORF">AYJ54_42785</name>
</gene>
<dbReference type="STRING" id="1505087.AYJ54_42785"/>
<evidence type="ECO:0000313" key="1">
    <source>
        <dbReference type="EMBL" id="OAF14287.1"/>
    </source>
</evidence>
<dbReference type="Proteomes" id="UP000076959">
    <property type="component" value="Unassembled WGS sequence"/>
</dbReference>
<evidence type="ECO:0000313" key="2">
    <source>
        <dbReference type="Proteomes" id="UP000076959"/>
    </source>
</evidence>
<reference evidence="1 2" key="1">
    <citation type="submission" date="2016-03" db="EMBL/GenBank/DDBJ databases">
        <title>Draft Genome Sequence of the Strain BR 10245 (Bradyrhizobium sp.) isolated from nodules of Centrolobium paraense.</title>
        <authorList>
            <person name="Simoes-Araujo J.L.Sr."/>
            <person name="Barauna A.C."/>
            <person name="Silva K."/>
            <person name="Zilli J.E."/>
        </authorList>
    </citation>
    <scope>NUCLEOTIDE SEQUENCE [LARGE SCALE GENOMIC DNA]</scope>
    <source>
        <strain evidence="1 2">BR 10245</strain>
    </source>
</reference>
<name>A0A176Z4C6_9BRAD</name>
<comment type="caution">
    <text evidence="1">The sequence shown here is derived from an EMBL/GenBank/DDBJ whole genome shotgun (WGS) entry which is preliminary data.</text>
</comment>
<dbReference type="AlphaFoldDB" id="A0A176Z4C6"/>
<protein>
    <submittedName>
        <fullName evidence="1">Uncharacterized protein</fullName>
    </submittedName>
</protein>
<organism evidence="1 2">
    <name type="scientific">Bradyrhizobium centrolobii</name>
    <dbReference type="NCBI Taxonomy" id="1505087"/>
    <lineage>
        <taxon>Bacteria</taxon>
        <taxon>Pseudomonadati</taxon>
        <taxon>Pseudomonadota</taxon>
        <taxon>Alphaproteobacteria</taxon>
        <taxon>Hyphomicrobiales</taxon>
        <taxon>Nitrobacteraceae</taxon>
        <taxon>Bradyrhizobium</taxon>
    </lineage>
</organism>
<dbReference type="EMBL" id="LUUB01000030">
    <property type="protein sequence ID" value="OAF14287.1"/>
    <property type="molecule type" value="Genomic_DNA"/>
</dbReference>
<proteinExistence type="predicted"/>
<sequence>MKSRITFGLLLSALAVIGPARSGHESAVYPSFYPHEIEIKTVAPDAAGSLLLQAKIHAYLGNERRFSDSVADLGSVESLGSLVAIRVNPISSYAKADATACAAAHAVARKISSNNPDVILHPYPITPLHGDYLYHADLAETAKRRLLSDTEAFPTIRDLKLKAADAAAKRLLGTEKAAPESDWDVEIREINLPELVASATTVINGWLVPPAARGGWYQAYLVLHDAIDVGTKERVEADLQRIQSGDFTDPVDRINLERALVTALIGDCRQVVIGYTLKREYFNAEFSAGIENIAFDSINGLNAAIFLRTVKLKDFPWNGWLRVGIDARPTSAWNPITGFSDRFGQLMWSAVADPALLPSPYDQDWMANRISEIQATPPR</sequence>